<organism evidence="2 3">
    <name type="scientific">Catenulispora acidiphila (strain DSM 44928 / JCM 14897 / NBRC 102108 / NRRL B-24433 / ID139908)</name>
    <dbReference type="NCBI Taxonomy" id="479433"/>
    <lineage>
        <taxon>Bacteria</taxon>
        <taxon>Bacillati</taxon>
        <taxon>Actinomycetota</taxon>
        <taxon>Actinomycetes</taxon>
        <taxon>Catenulisporales</taxon>
        <taxon>Catenulisporaceae</taxon>
        <taxon>Catenulispora</taxon>
    </lineage>
</organism>
<proteinExistence type="predicted"/>
<evidence type="ECO:0000313" key="3">
    <source>
        <dbReference type="Proteomes" id="UP000000851"/>
    </source>
</evidence>
<evidence type="ECO:0000313" key="2">
    <source>
        <dbReference type="EMBL" id="ACU71938.1"/>
    </source>
</evidence>
<dbReference type="OrthoDB" id="8481937at2"/>
<feature type="region of interest" description="Disordered" evidence="1">
    <location>
        <begin position="1"/>
        <end position="26"/>
    </location>
</feature>
<dbReference type="HOGENOM" id="CLU_1486519_0_0_11"/>
<keyword evidence="3" id="KW-1185">Reference proteome</keyword>
<sequence>MNPTPDTGQLWCPRRAESVHQSAGPDTWTDYPSITNGIGPCCSYCGSLDPDVFLAKVREGWIVEPTDKPTKAYLDALYTPEEIERIKAGSITWQAVRQLKLDEGGSEDEATAAANAHWGQYEAPIMTGRTVAKLYYQHLTPAQRDEFLKLHNGGAMRISWPGRFYVRPYFSRGGEAVAGDA</sequence>
<gene>
    <name evidence="2" type="ordered locus">Caci_3029</name>
</gene>
<accession>C7Q4G9</accession>
<reference evidence="2 3" key="1">
    <citation type="journal article" date="2009" name="Stand. Genomic Sci.">
        <title>Complete genome sequence of Catenulispora acidiphila type strain (ID 139908).</title>
        <authorList>
            <person name="Copeland A."/>
            <person name="Lapidus A."/>
            <person name="Glavina Del Rio T."/>
            <person name="Nolan M."/>
            <person name="Lucas S."/>
            <person name="Chen F."/>
            <person name="Tice H."/>
            <person name="Cheng J.F."/>
            <person name="Bruce D."/>
            <person name="Goodwin L."/>
            <person name="Pitluck S."/>
            <person name="Mikhailova N."/>
            <person name="Pati A."/>
            <person name="Ivanova N."/>
            <person name="Mavromatis K."/>
            <person name="Chen A."/>
            <person name="Palaniappan K."/>
            <person name="Chain P."/>
            <person name="Land M."/>
            <person name="Hauser L."/>
            <person name="Chang Y.J."/>
            <person name="Jeffries C.D."/>
            <person name="Chertkov O."/>
            <person name="Brettin T."/>
            <person name="Detter J.C."/>
            <person name="Han C."/>
            <person name="Ali Z."/>
            <person name="Tindall B.J."/>
            <person name="Goker M."/>
            <person name="Bristow J."/>
            <person name="Eisen J.A."/>
            <person name="Markowitz V."/>
            <person name="Hugenholtz P."/>
            <person name="Kyrpides N.C."/>
            <person name="Klenk H.P."/>
        </authorList>
    </citation>
    <scope>NUCLEOTIDE SEQUENCE [LARGE SCALE GENOMIC DNA]</scope>
    <source>
        <strain evidence="3">DSM 44928 / JCM 14897 / NBRC 102108 / NRRL B-24433 / ID139908</strain>
    </source>
</reference>
<name>C7Q4G9_CATAD</name>
<dbReference type="InParanoid" id="C7Q4G9"/>
<dbReference type="STRING" id="479433.Caci_3029"/>
<evidence type="ECO:0000256" key="1">
    <source>
        <dbReference type="SAM" id="MobiDB-lite"/>
    </source>
</evidence>
<protein>
    <submittedName>
        <fullName evidence="2">Uncharacterized protein</fullName>
    </submittedName>
</protein>
<dbReference type="KEGG" id="cai:Caci_3029"/>
<dbReference type="Proteomes" id="UP000000851">
    <property type="component" value="Chromosome"/>
</dbReference>
<dbReference type="EMBL" id="CP001700">
    <property type="protein sequence ID" value="ACU71938.1"/>
    <property type="molecule type" value="Genomic_DNA"/>
</dbReference>
<dbReference type="RefSeq" id="WP_012787231.1">
    <property type="nucleotide sequence ID" value="NC_013131.1"/>
</dbReference>
<dbReference type="AlphaFoldDB" id="C7Q4G9"/>